<proteinExistence type="predicted"/>
<protein>
    <submittedName>
        <fullName evidence="1">Addiction module protein</fullName>
    </submittedName>
</protein>
<dbReference type="Pfam" id="PF09720">
    <property type="entry name" value="Unstab_antitox"/>
    <property type="match status" value="1"/>
</dbReference>
<dbReference type="RefSeq" id="WP_224189808.1">
    <property type="nucleotide sequence ID" value="NZ_JAIRAU010000001.1"/>
</dbReference>
<reference evidence="1" key="1">
    <citation type="submission" date="2021-08" db="EMBL/GenBank/DDBJ databases">
        <authorList>
            <person name="Stevens D.C."/>
        </authorList>
    </citation>
    <scope>NUCLEOTIDE SEQUENCE</scope>
    <source>
        <strain evidence="1">DSM 53165</strain>
    </source>
</reference>
<organism evidence="1 2">
    <name type="scientific">Nannocystis pusilla</name>
    <dbReference type="NCBI Taxonomy" id="889268"/>
    <lineage>
        <taxon>Bacteria</taxon>
        <taxon>Pseudomonadati</taxon>
        <taxon>Myxococcota</taxon>
        <taxon>Polyangia</taxon>
        <taxon>Nannocystales</taxon>
        <taxon>Nannocystaceae</taxon>
        <taxon>Nannocystis</taxon>
    </lineage>
</organism>
<gene>
    <name evidence="1" type="ORF">K7C98_02200</name>
</gene>
<evidence type="ECO:0000313" key="2">
    <source>
        <dbReference type="Proteomes" id="UP001139031"/>
    </source>
</evidence>
<keyword evidence="2" id="KW-1185">Reference proteome</keyword>
<accession>A0ABS7TIJ6</accession>
<dbReference type="Proteomes" id="UP001139031">
    <property type="component" value="Unassembled WGS sequence"/>
</dbReference>
<dbReference type="EMBL" id="JAIRAU010000001">
    <property type="protein sequence ID" value="MBZ5708051.1"/>
    <property type="molecule type" value="Genomic_DNA"/>
</dbReference>
<comment type="caution">
    <text evidence="1">The sequence shown here is derived from an EMBL/GenBank/DDBJ whole genome shotgun (WGS) entry which is preliminary data.</text>
</comment>
<sequence length="62" mass="6857">MGAPTRPAESLVDEPEPSAEELAEIEAAWEAEVLWRAAEHDAGRAGSVPWEQVRAELFGKRR</sequence>
<name>A0ABS7TIJ6_9BACT</name>
<evidence type="ECO:0000313" key="1">
    <source>
        <dbReference type="EMBL" id="MBZ5708051.1"/>
    </source>
</evidence>
<dbReference type="InterPro" id="IPR013406">
    <property type="entry name" value="CHP02574_addiction_mod"/>
</dbReference>